<dbReference type="EMBL" id="JAMLDX010000005">
    <property type="protein sequence ID" value="MCP3730586.1"/>
    <property type="molecule type" value="Genomic_DNA"/>
</dbReference>
<gene>
    <name evidence="3" type="ORF">M9978_09120</name>
</gene>
<name>A0A9X2KLN5_9SPHN</name>
<sequence>MPYIIETWDKPDHQSVRAGARAAHLDFLAAHAARLLACGAKLHDDGTDRGGGLYVLDTEDRSEAERFIAADPFSAADLFERVTITRWRKAYVDGKCFLPGAGGSAQ</sequence>
<keyword evidence="4" id="KW-1185">Reference proteome</keyword>
<dbReference type="NCBIfam" id="NF009503">
    <property type="entry name" value="PRK12863.1-3"/>
    <property type="match status" value="1"/>
</dbReference>
<dbReference type="InterPro" id="IPR005545">
    <property type="entry name" value="YCII"/>
</dbReference>
<evidence type="ECO:0000259" key="2">
    <source>
        <dbReference type="Pfam" id="PF03795"/>
    </source>
</evidence>
<evidence type="ECO:0000313" key="3">
    <source>
        <dbReference type="EMBL" id="MCP3730586.1"/>
    </source>
</evidence>
<evidence type="ECO:0000256" key="1">
    <source>
        <dbReference type="ARBA" id="ARBA00007689"/>
    </source>
</evidence>
<dbReference type="PANTHER" id="PTHR33606">
    <property type="entry name" value="PROTEIN YCII"/>
    <property type="match status" value="1"/>
</dbReference>
<accession>A0A9X2KLN5</accession>
<dbReference type="Proteomes" id="UP001139451">
    <property type="component" value="Unassembled WGS sequence"/>
</dbReference>
<dbReference type="AlphaFoldDB" id="A0A9X2KLN5"/>
<organism evidence="3 4">
    <name type="scientific">Sphingomonas tagetis</name>
    <dbReference type="NCBI Taxonomy" id="2949092"/>
    <lineage>
        <taxon>Bacteria</taxon>
        <taxon>Pseudomonadati</taxon>
        <taxon>Pseudomonadota</taxon>
        <taxon>Alphaproteobacteria</taxon>
        <taxon>Sphingomonadales</taxon>
        <taxon>Sphingomonadaceae</taxon>
        <taxon>Sphingomonas</taxon>
    </lineage>
</organism>
<comment type="caution">
    <text evidence="3">The sequence shown here is derived from an EMBL/GenBank/DDBJ whole genome shotgun (WGS) entry which is preliminary data.</text>
</comment>
<evidence type="ECO:0000313" key="4">
    <source>
        <dbReference type="Proteomes" id="UP001139451"/>
    </source>
</evidence>
<comment type="similarity">
    <text evidence="1">Belongs to the YciI family.</text>
</comment>
<protein>
    <submittedName>
        <fullName evidence="3">YciI family protein</fullName>
    </submittedName>
</protein>
<proteinExistence type="inferred from homology"/>
<dbReference type="Gene3D" id="3.30.70.1060">
    <property type="entry name" value="Dimeric alpha+beta barrel"/>
    <property type="match status" value="1"/>
</dbReference>
<dbReference type="SUPFAM" id="SSF54909">
    <property type="entry name" value="Dimeric alpha+beta barrel"/>
    <property type="match status" value="1"/>
</dbReference>
<reference evidence="3" key="1">
    <citation type="submission" date="2022-05" db="EMBL/GenBank/DDBJ databases">
        <title>Sphingomonas sp. strain MG17 Genome sequencing and assembly.</title>
        <authorList>
            <person name="Kim I."/>
        </authorList>
    </citation>
    <scope>NUCLEOTIDE SEQUENCE</scope>
    <source>
        <strain evidence="3">MG17</strain>
    </source>
</reference>
<dbReference type="Pfam" id="PF03795">
    <property type="entry name" value="YCII"/>
    <property type="match status" value="1"/>
</dbReference>
<dbReference type="RefSeq" id="WP_254292710.1">
    <property type="nucleotide sequence ID" value="NZ_JAMLDX010000005.1"/>
</dbReference>
<feature type="domain" description="YCII-related" evidence="2">
    <location>
        <begin position="1"/>
        <end position="88"/>
    </location>
</feature>
<dbReference type="InterPro" id="IPR011008">
    <property type="entry name" value="Dimeric_a/b-barrel"/>
</dbReference>
<dbReference type="InterPro" id="IPR051807">
    <property type="entry name" value="Sec-metab_biosynth-assoc"/>
</dbReference>
<dbReference type="PANTHER" id="PTHR33606:SF3">
    <property type="entry name" value="PROTEIN YCII"/>
    <property type="match status" value="1"/>
</dbReference>